<feature type="compositionally biased region" description="Low complexity" evidence="1">
    <location>
        <begin position="399"/>
        <end position="427"/>
    </location>
</feature>
<feature type="region of interest" description="Disordered" evidence="1">
    <location>
        <begin position="331"/>
        <end position="436"/>
    </location>
</feature>
<feature type="region of interest" description="Disordered" evidence="1">
    <location>
        <begin position="1"/>
        <end position="97"/>
    </location>
</feature>
<dbReference type="Proteomes" id="UP000218209">
    <property type="component" value="Unassembled WGS sequence"/>
</dbReference>
<feature type="compositionally biased region" description="Basic and acidic residues" evidence="1">
    <location>
        <begin position="64"/>
        <end position="80"/>
    </location>
</feature>
<sequence>MATWPGKVRPSPAAMAHEFHAAHARRCPSRHSALWHEAEHTRATEHPEQRRRRGGSRAPPVRFEPCDPHDQQRTEERKGGTAEGGKVAGAHGMPPVGERPAAMIAKRRPAPLMAEDGGLAAASSHVARADASAVGMPPPRSRYASTTRCAHRAVGLTSKLLPTTSAAAHRASSSNDGAWARIATADVDPDAAMTAYSESASRADASCSSNCAPVDAMAEAAAVTTAGASDIHRTCPGAVAAKLLSSVSDRAMYETDDGSGLERASAWSSMVVRKHAGDAWELVDMRSRRAMPRRDKITKTSCIAPARRVPVSCRGSACSVRQPGAYAVGSIQSSAASASPSQQPQRTTKAEKREPVRPSAIVDAVRWRRGPSSTSSTSRAIAEATSAQTPPDHAACTCAGVRRSARSSTSGASAASAATMRSRVAVADTRRRGMAP</sequence>
<protein>
    <submittedName>
        <fullName evidence="2">Uncharacterized protein</fullName>
    </submittedName>
</protein>
<dbReference type="EMBL" id="KV918780">
    <property type="protein sequence ID" value="OSX80093.1"/>
    <property type="molecule type" value="Genomic_DNA"/>
</dbReference>
<proteinExistence type="predicted"/>
<reference evidence="2 3" key="1">
    <citation type="submission" date="2017-03" db="EMBL/GenBank/DDBJ databases">
        <title>WGS assembly of Porphyra umbilicalis.</title>
        <authorList>
            <person name="Brawley S.H."/>
            <person name="Blouin N.A."/>
            <person name="Ficko-Blean E."/>
            <person name="Wheeler G.L."/>
            <person name="Lohr M."/>
            <person name="Goodson H.V."/>
            <person name="Jenkins J.W."/>
            <person name="Blaby-Haas C.E."/>
            <person name="Helliwell K.E."/>
            <person name="Chan C."/>
            <person name="Marriage T."/>
            <person name="Bhattacharya D."/>
            <person name="Klein A.S."/>
            <person name="Badis Y."/>
            <person name="Brodie J."/>
            <person name="Cao Y."/>
            <person name="Collen J."/>
            <person name="Dittami S.M."/>
            <person name="Gachon C.M."/>
            <person name="Green B.R."/>
            <person name="Karpowicz S."/>
            <person name="Kim J.W."/>
            <person name="Kudahl U."/>
            <person name="Lin S."/>
            <person name="Michel G."/>
            <person name="Mittag M."/>
            <person name="Olson B.J."/>
            <person name="Pangilinan J."/>
            <person name="Peng Y."/>
            <person name="Qiu H."/>
            <person name="Shu S."/>
            <person name="Singer J.T."/>
            <person name="Smith A.G."/>
            <person name="Sprecher B.N."/>
            <person name="Wagner V."/>
            <person name="Wang W."/>
            <person name="Wang Z.-Y."/>
            <person name="Yan J."/>
            <person name="Yarish C."/>
            <person name="Zoeuner-Riek S."/>
            <person name="Zhuang Y."/>
            <person name="Zou Y."/>
            <person name="Lindquist E.A."/>
            <person name="Grimwood J."/>
            <person name="Barry K."/>
            <person name="Rokhsar D.S."/>
            <person name="Schmutz J."/>
            <person name="Stiller J.W."/>
            <person name="Grossman A.R."/>
            <person name="Prochnik S.E."/>
        </authorList>
    </citation>
    <scope>NUCLEOTIDE SEQUENCE [LARGE SCALE GENOMIC DNA]</scope>
    <source>
        <strain evidence="2">4086291</strain>
    </source>
</reference>
<evidence type="ECO:0000313" key="2">
    <source>
        <dbReference type="EMBL" id="OSX80093.1"/>
    </source>
</evidence>
<organism evidence="2 3">
    <name type="scientific">Porphyra umbilicalis</name>
    <name type="common">Purple laver</name>
    <name type="synonym">Red alga</name>
    <dbReference type="NCBI Taxonomy" id="2786"/>
    <lineage>
        <taxon>Eukaryota</taxon>
        <taxon>Rhodophyta</taxon>
        <taxon>Bangiophyceae</taxon>
        <taxon>Bangiales</taxon>
        <taxon>Bangiaceae</taxon>
        <taxon>Porphyra</taxon>
    </lineage>
</organism>
<name>A0A1X6PHG1_PORUM</name>
<feature type="compositionally biased region" description="Basic and acidic residues" evidence="1">
    <location>
        <begin position="34"/>
        <end position="48"/>
    </location>
</feature>
<gene>
    <name evidence="2" type="ORF">BU14_0058s0004</name>
</gene>
<accession>A0A1X6PHG1</accession>
<evidence type="ECO:0000256" key="1">
    <source>
        <dbReference type="SAM" id="MobiDB-lite"/>
    </source>
</evidence>
<keyword evidence="3" id="KW-1185">Reference proteome</keyword>
<feature type="compositionally biased region" description="Low complexity" evidence="1">
    <location>
        <begin position="372"/>
        <end position="387"/>
    </location>
</feature>
<evidence type="ECO:0000313" key="3">
    <source>
        <dbReference type="Proteomes" id="UP000218209"/>
    </source>
</evidence>
<dbReference type="AlphaFoldDB" id="A0A1X6PHG1"/>
<feature type="compositionally biased region" description="Low complexity" evidence="1">
    <location>
        <begin position="332"/>
        <end position="345"/>
    </location>
</feature>